<dbReference type="RefSeq" id="WP_059732925.1">
    <property type="nucleotide sequence ID" value="NZ_LOYH01000107.1"/>
</dbReference>
<comment type="caution">
    <text evidence="1">The sequence shown here is derived from an EMBL/GenBank/DDBJ whole genome shotgun (WGS) entry which is preliminary data.</text>
</comment>
<dbReference type="AlphaFoldDB" id="A0A103Z2L2"/>
<proteinExistence type="predicted"/>
<dbReference type="Proteomes" id="UP000069001">
    <property type="component" value="Unassembled WGS sequence"/>
</dbReference>
<sequence length="228" mass="25819">MLKRDSLSYAALPSSLAALVPETVFLEAFEHAESQTVIVWYVDAQIGRQHEIEFSPRLGRLLSRSEREAQFPPERQSVLQDGIRVHVGNRLEADTDVRYETYTAYDPVTSSKLAVGEQMFFVRFLDDPEAVVRQAIERATFPNTYAGWSAIERTRYWVGVLYRARRQTGESGINEDEAFRPALLKQMRAVDPDVDGMLAAVLAELGRMEMVDPDDMRAAFNRRTGASV</sequence>
<name>A0A103Z2L2_BURCE</name>
<accession>A0A103Z2L2</accession>
<organism evidence="1 2">
    <name type="scientific">Burkholderia cepacia</name>
    <name type="common">Pseudomonas cepacia</name>
    <dbReference type="NCBI Taxonomy" id="292"/>
    <lineage>
        <taxon>Bacteria</taxon>
        <taxon>Pseudomonadati</taxon>
        <taxon>Pseudomonadota</taxon>
        <taxon>Betaproteobacteria</taxon>
        <taxon>Burkholderiales</taxon>
        <taxon>Burkholderiaceae</taxon>
        <taxon>Burkholderia</taxon>
        <taxon>Burkholderia cepacia complex</taxon>
    </lineage>
</organism>
<evidence type="ECO:0000313" key="1">
    <source>
        <dbReference type="EMBL" id="KVK72208.1"/>
    </source>
</evidence>
<reference evidence="1 2" key="1">
    <citation type="submission" date="2015-11" db="EMBL/GenBank/DDBJ databases">
        <title>Expanding the genomic diversity of Burkholderia species for the development of highly accurate diagnostics.</title>
        <authorList>
            <person name="Sahl J."/>
            <person name="Keim P."/>
            <person name="Wagner D."/>
        </authorList>
    </citation>
    <scope>NUCLEOTIDE SEQUENCE [LARGE SCALE GENOMIC DNA]</scope>
    <source>
        <strain evidence="1 2">MSMB1302</strain>
    </source>
</reference>
<evidence type="ECO:0000313" key="2">
    <source>
        <dbReference type="Proteomes" id="UP000069001"/>
    </source>
</evidence>
<protein>
    <submittedName>
        <fullName evidence="1">Uncharacterized protein</fullName>
    </submittedName>
</protein>
<gene>
    <name evidence="1" type="ORF">WS90_33975</name>
</gene>
<dbReference type="EMBL" id="LOYH01000107">
    <property type="protein sequence ID" value="KVK72208.1"/>
    <property type="molecule type" value="Genomic_DNA"/>
</dbReference>